<dbReference type="EMBL" id="BAAATD010000004">
    <property type="protein sequence ID" value="GAA2599086.1"/>
    <property type="molecule type" value="Genomic_DNA"/>
</dbReference>
<feature type="compositionally biased region" description="Low complexity" evidence="1">
    <location>
        <begin position="28"/>
        <end position="53"/>
    </location>
</feature>
<dbReference type="Proteomes" id="UP001501509">
    <property type="component" value="Unassembled WGS sequence"/>
</dbReference>
<accession>A0ABP6C4X7</accession>
<protein>
    <submittedName>
        <fullName evidence="3">Uncharacterized protein</fullName>
    </submittedName>
</protein>
<name>A0ABP6C4X7_9ACTN</name>
<sequence length="338" mass="34454">MLSRSAGKPIFVGLGTAALVAAGGIPAWAETPSPATSTSASPSPSDPGAAKPALSVDITPGQVRTKPGARVRLVTLVEARNAAAADVKVVGIKATSSRAGVKPTVTGECPRPFTGPRCAFGAIDKGDDRSLVSYVTLPNKLDKTTTVTFTVTVSGKGIDETPGTARLTYVAEPKIKPKPKPKPSPELTPDSGEGPSDGKSGKGDSGSGSSGGSGNSGSGGSNNTPYVPPRPNGTFNPSGTQSPQVALPTIPQPSPSVAPSPAAPGPNSRLRGNERPVAQDLTFERMASTQVAWLAALMVAFSVLLTQLRLGRRRNGPATAPIRPKGTHRRPRHGVFGK</sequence>
<evidence type="ECO:0000313" key="3">
    <source>
        <dbReference type="EMBL" id="GAA2599086.1"/>
    </source>
</evidence>
<dbReference type="RefSeq" id="WP_344542216.1">
    <property type="nucleotide sequence ID" value="NZ_BAAATD010000004.1"/>
</dbReference>
<feature type="compositionally biased region" description="Low complexity" evidence="1">
    <location>
        <begin position="189"/>
        <end position="198"/>
    </location>
</feature>
<comment type="caution">
    <text evidence="3">The sequence shown here is derived from an EMBL/GenBank/DDBJ whole genome shotgun (WGS) entry which is preliminary data.</text>
</comment>
<evidence type="ECO:0000313" key="4">
    <source>
        <dbReference type="Proteomes" id="UP001501509"/>
    </source>
</evidence>
<organism evidence="3 4">
    <name type="scientific">Actinomadura fulvescens</name>
    <dbReference type="NCBI Taxonomy" id="46160"/>
    <lineage>
        <taxon>Bacteria</taxon>
        <taxon>Bacillati</taxon>
        <taxon>Actinomycetota</taxon>
        <taxon>Actinomycetes</taxon>
        <taxon>Streptosporangiales</taxon>
        <taxon>Thermomonosporaceae</taxon>
        <taxon>Actinomadura</taxon>
    </lineage>
</organism>
<feature type="transmembrane region" description="Helical" evidence="2">
    <location>
        <begin position="291"/>
        <end position="308"/>
    </location>
</feature>
<feature type="compositionally biased region" description="Polar residues" evidence="1">
    <location>
        <begin position="233"/>
        <end position="244"/>
    </location>
</feature>
<gene>
    <name evidence="3" type="ORF">GCM10010411_35820</name>
</gene>
<reference evidence="4" key="1">
    <citation type="journal article" date="2019" name="Int. J. Syst. Evol. Microbiol.">
        <title>The Global Catalogue of Microorganisms (GCM) 10K type strain sequencing project: providing services to taxonomists for standard genome sequencing and annotation.</title>
        <authorList>
            <consortium name="The Broad Institute Genomics Platform"/>
            <consortium name="The Broad Institute Genome Sequencing Center for Infectious Disease"/>
            <person name="Wu L."/>
            <person name="Ma J."/>
        </authorList>
    </citation>
    <scope>NUCLEOTIDE SEQUENCE [LARGE SCALE GENOMIC DNA]</scope>
    <source>
        <strain evidence="4">JCM 6833</strain>
    </source>
</reference>
<keyword evidence="2" id="KW-0472">Membrane</keyword>
<feature type="compositionally biased region" description="Basic residues" evidence="1">
    <location>
        <begin position="325"/>
        <end position="338"/>
    </location>
</feature>
<keyword evidence="2" id="KW-0812">Transmembrane</keyword>
<proteinExistence type="predicted"/>
<evidence type="ECO:0000256" key="2">
    <source>
        <dbReference type="SAM" id="Phobius"/>
    </source>
</evidence>
<feature type="compositionally biased region" description="Pro residues" evidence="1">
    <location>
        <begin position="250"/>
        <end position="264"/>
    </location>
</feature>
<keyword evidence="2" id="KW-1133">Transmembrane helix</keyword>
<feature type="region of interest" description="Disordered" evidence="1">
    <location>
        <begin position="155"/>
        <end position="273"/>
    </location>
</feature>
<keyword evidence="4" id="KW-1185">Reference proteome</keyword>
<evidence type="ECO:0000256" key="1">
    <source>
        <dbReference type="SAM" id="MobiDB-lite"/>
    </source>
</evidence>
<feature type="region of interest" description="Disordered" evidence="1">
    <location>
        <begin position="28"/>
        <end position="56"/>
    </location>
</feature>
<feature type="region of interest" description="Disordered" evidence="1">
    <location>
        <begin position="314"/>
        <end position="338"/>
    </location>
</feature>
<feature type="compositionally biased region" description="Gly residues" evidence="1">
    <location>
        <begin position="203"/>
        <end position="220"/>
    </location>
</feature>